<keyword evidence="2" id="KW-1185">Reference proteome</keyword>
<dbReference type="Gene3D" id="1.25.10.10">
    <property type="entry name" value="Leucine-rich Repeat Variant"/>
    <property type="match status" value="1"/>
</dbReference>
<evidence type="ECO:0000313" key="2">
    <source>
        <dbReference type="Proteomes" id="UP000060487"/>
    </source>
</evidence>
<proteinExistence type="predicted"/>
<dbReference type="Pfam" id="PF13646">
    <property type="entry name" value="HEAT_2"/>
    <property type="match status" value="1"/>
</dbReference>
<dbReference type="InterPro" id="IPR016024">
    <property type="entry name" value="ARM-type_fold"/>
</dbReference>
<name>A0ABR5SIB9_9BACT</name>
<dbReference type="InterPro" id="IPR004155">
    <property type="entry name" value="PBS_lyase_HEAT"/>
</dbReference>
<reference evidence="1 2" key="1">
    <citation type="submission" date="2015-11" db="EMBL/GenBank/DDBJ databases">
        <authorList>
            <person name="Lin W."/>
        </authorList>
    </citation>
    <scope>NUCLEOTIDE SEQUENCE [LARGE SCALE GENOMIC DNA]</scope>
    <source>
        <strain evidence="1 2">HCH-1</strain>
    </source>
</reference>
<gene>
    <name evidence="1" type="ORF">ASN18_0571</name>
</gene>
<dbReference type="EMBL" id="LNQR01000022">
    <property type="protein sequence ID" value="KWT92167.1"/>
    <property type="molecule type" value="Genomic_DNA"/>
</dbReference>
<dbReference type="RefSeq" id="WP_085051099.1">
    <property type="nucleotide sequence ID" value="NZ_LNQR01000022.1"/>
</dbReference>
<dbReference type="InterPro" id="IPR011989">
    <property type="entry name" value="ARM-like"/>
</dbReference>
<comment type="caution">
    <text evidence="1">The sequence shown here is derived from an EMBL/GenBank/DDBJ whole genome shotgun (WGS) entry which is preliminary data.</text>
</comment>
<sequence length="139" mass="15665">MEQDHYDMIADYMEKGFLDNIIDMFRYEPDIYPVAARLISDERMRVRLGAIALLESLVDMNFVYLEAVANSIAPLLKSKGVLIRGDAAYSLGIIGDARHIPQLQDLLDDEIPDVAESAMDSIEAIRQRINPLHLSEMGI</sequence>
<evidence type="ECO:0000313" key="1">
    <source>
        <dbReference type="EMBL" id="KWT92167.1"/>
    </source>
</evidence>
<dbReference type="SUPFAM" id="SSF48371">
    <property type="entry name" value="ARM repeat"/>
    <property type="match status" value="1"/>
</dbReference>
<accession>A0ABR5SIB9</accession>
<evidence type="ECO:0008006" key="3">
    <source>
        <dbReference type="Google" id="ProtNLM"/>
    </source>
</evidence>
<organism evidence="1 2">
    <name type="scientific">Candidatus Magnetominusculus xianensis</name>
    <dbReference type="NCBI Taxonomy" id="1748249"/>
    <lineage>
        <taxon>Bacteria</taxon>
        <taxon>Pseudomonadati</taxon>
        <taxon>Nitrospirota</taxon>
        <taxon>Nitrospiria</taxon>
        <taxon>Nitrospirales</taxon>
        <taxon>Nitrospiraceae</taxon>
        <taxon>Candidatus Magnetominusculus</taxon>
    </lineage>
</organism>
<dbReference type="Proteomes" id="UP000060487">
    <property type="component" value="Unassembled WGS sequence"/>
</dbReference>
<dbReference type="SMART" id="SM00567">
    <property type="entry name" value="EZ_HEAT"/>
    <property type="match status" value="1"/>
</dbReference>
<protein>
    <recommendedName>
        <fullName evidence="3">HEAT repeat domain-containing protein</fullName>
    </recommendedName>
</protein>